<organism evidence="1">
    <name type="scientific">Haptolina brevifila</name>
    <dbReference type="NCBI Taxonomy" id="156173"/>
    <lineage>
        <taxon>Eukaryota</taxon>
        <taxon>Haptista</taxon>
        <taxon>Haptophyta</taxon>
        <taxon>Prymnesiophyceae</taxon>
        <taxon>Prymnesiales</taxon>
        <taxon>Prymnesiaceae</taxon>
        <taxon>Haptolina</taxon>
    </lineage>
</organism>
<gene>
    <name evidence="1" type="ORF">CBRE1094_LOCUS28551</name>
</gene>
<dbReference type="GO" id="GO:0005739">
    <property type="term" value="C:mitochondrion"/>
    <property type="evidence" value="ECO:0007669"/>
    <property type="project" value="TreeGrafter"/>
</dbReference>
<proteinExistence type="predicted"/>
<dbReference type="EMBL" id="HBGU01052302">
    <property type="protein sequence ID" value="CAD9498003.1"/>
    <property type="molecule type" value="Transcribed_RNA"/>
</dbReference>
<accession>A0A7S2HQZ1</accession>
<dbReference type="AlphaFoldDB" id="A0A7S2HQZ1"/>
<sequence length="265" mass="28219">MTGTSPASSSRALAWKLSGDLVAAVCASLSVSPVVTAMDRAITRNASGAQKLWPALVEGLIELARRPLTNMVSTPTRWLVLVYSATYAAANSVNSLCAHFDVSPMLPVLVASTAGNMTTGIAKDRAFARMYGVVAPKAMPMRSYGLFFTRDVMAMAFIFTLPPIVAPRIKEAVESGALPMSVKSASLATQLSTPVISQVFTTPLHLLGLSIYNATDAPLSKHLATLRETYPPTVLLRMIRIIPAFSVGGVVNKSLRSEWHACSPV</sequence>
<dbReference type="InterPro" id="IPR038781">
    <property type="entry name" value="C365.16-ike"/>
</dbReference>
<reference evidence="1" key="1">
    <citation type="submission" date="2021-01" db="EMBL/GenBank/DDBJ databases">
        <authorList>
            <person name="Corre E."/>
            <person name="Pelletier E."/>
            <person name="Niang G."/>
            <person name="Scheremetjew M."/>
            <person name="Finn R."/>
            <person name="Kale V."/>
            <person name="Holt S."/>
            <person name="Cochrane G."/>
            <person name="Meng A."/>
            <person name="Brown T."/>
            <person name="Cohen L."/>
        </authorList>
    </citation>
    <scope>NUCLEOTIDE SEQUENCE</scope>
    <source>
        <strain evidence="1">UTEX LB 985</strain>
    </source>
</reference>
<name>A0A7S2HQZ1_9EUKA</name>
<dbReference type="PANTHER" id="PTHR37845">
    <property type="entry name" value="SEQUENCE ORPHAN"/>
    <property type="match status" value="1"/>
</dbReference>
<evidence type="ECO:0000313" key="1">
    <source>
        <dbReference type="EMBL" id="CAD9498003.1"/>
    </source>
</evidence>
<protein>
    <submittedName>
        <fullName evidence="1">Uncharacterized protein</fullName>
    </submittedName>
</protein>
<dbReference type="PANTHER" id="PTHR37845:SF1">
    <property type="entry name" value="SEQUENCE ORPHAN"/>
    <property type="match status" value="1"/>
</dbReference>